<accession>A0A8T8WI66</accession>
<feature type="region of interest" description="Disordered" evidence="1">
    <location>
        <begin position="55"/>
        <end position="82"/>
    </location>
</feature>
<evidence type="ECO:0000313" key="2">
    <source>
        <dbReference type="EMBL" id="QZP39528.1"/>
    </source>
</evidence>
<keyword evidence="3" id="KW-1185">Reference proteome</keyword>
<evidence type="ECO:0000256" key="1">
    <source>
        <dbReference type="SAM" id="MobiDB-lite"/>
    </source>
</evidence>
<keyword evidence="2" id="KW-0614">Plasmid</keyword>
<organism evidence="2 3">
    <name type="scientific">Halobaculum magnesiiphilum</name>
    <dbReference type="NCBI Taxonomy" id="1017351"/>
    <lineage>
        <taxon>Archaea</taxon>
        <taxon>Methanobacteriati</taxon>
        <taxon>Methanobacteriota</taxon>
        <taxon>Stenosarchaea group</taxon>
        <taxon>Halobacteria</taxon>
        <taxon>Halobacteriales</taxon>
        <taxon>Haloferacaceae</taxon>
        <taxon>Halobaculum</taxon>
    </lineage>
</organism>
<dbReference type="EMBL" id="CP081960">
    <property type="protein sequence ID" value="QZP39528.1"/>
    <property type="molecule type" value="Genomic_DNA"/>
</dbReference>
<dbReference type="RefSeq" id="WP_222609277.1">
    <property type="nucleotide sequence ID" value="NZ_CP081960.1"/>
</dbReference>
<feature type="compositionally biased region" description="Acidic residues" evidence="1">
    <location>
        <begin position="60"/>
        <end position="79"/>
    </location>
</feature>
<dbReference type="GeneID" id="67180142"/>
<dbReference type="AlphaFoldDB" id="A0A8T8WI66"/>
<dbReference type="Proteomes" id="UP000826254">
    <property type="component" value="Plasmid unnamed2"/>
</dbReference>
<gene>
    <name evidence="2" type="ORF">K6T50_18330</name>
</gene>
<reference evidence="2 3" key="1">
    <citation type="journal article" date="2021" name="Int. J. Syst. Evol. Microbiol.">
        <title>Halobaculum halophilum sp. nov. and Halobaculum salinum sp. nov., isolated from salt lake and saline soil.</title>
        <authorList>
            <person name="Cui H.L."/>
            <person name="Shi X.W."/>
            <person name="Yin X.M."/>
            <person name="Yang X.Y."/>
            <person name="Hou J."/>
            <person name="Zhu L."/>
        </authorList>
    </citation>
    <scope>NUCLEOTIDE SEQUENCE [LARGE SCALE GENOMIC DNA]</scope>
    <source>
        <strain evidence="2 3">NBRC 109044</strain>
    </source>
</reference>
<feature type="region of interest" description="Disordered" evidence="1">
    <location>
        <begin position="172"/>
        <end position="192"/>
    </location>
</feature>
<proteinExistence type="predicted"/>
<sequence length="361" mass="40484">MKLVIDVPDPLVSQIKDTVENGGYENAQEFVNTAIENQLELEEYGDDEFKTLDEAIKELDDSEPEPEEPEENGDPDDLLTDGLGRQEYDAVSTVPPPDQDRLADGPLWGQYNRVFPAKIVVRRLANMVREQNENSSPSGNGLRWIELDHFQDDAAQLARNYGLTIKEFDQKKSRGRGEKIASGLPTGDDADKSKDRFETHFIGYSDRNNKLTGAPPNLLFVDISDEDVSRIGITEAGLEFAELYNPLLDDGPDADESLSPDEREFYIDHTRDNLPAEYEAMVTTAEAISEGNNRPTSLSEHVSELNEEWSQSQADTMRSGLVSRMYELGLINRERVGQRGIAYNLTETGESLLNDTEVTFE</sequence>
<protein>
    <submittedName>
        <fullName evidence="2">Ribbon-helix-helix domain-containing protein</fullName>
    </submittedName>
</protein>
<dbReference type="KEGG" id="hmp:K6T50_18330"/>
<name>A0A8T8WI66_9EURY</name>
<evidence type="ECO:0000313" key="3">
    <source>
        <dbReference type="Proteomes" id="UP000826254"/>
    </source>
</evidence>
<geneLocation type="plasmid" evidence="2 3">
    <name>unnamed2</name>
</geneLocation>